<evidence type="ECO:0000313" key="2">
    <source>
        <dbReference type="Proteomes" id="UP000046393"/>
    </source>
</evidence>
<proteinExistence type="predicted"/>
<dbReference type="AlphaFoldDB" id="A0A0N5AG93"/>
<evidence type="ECO:0000313" key="3">
    <source>
        <dbReference type="WBParaSite" id="SMUV_0000333001-mRNA-1"/>
    </source>
</evidence>
<feature type="region of interest" description="Disordered" evidence="1">
    <location>
        <begin position="105"/>
        <end position="124"/>
    </location>
</feature>
<dbReference type="WBParaSite" id="SMUV_0000333001-mRNA-1">
    <property type="protein sequence ID" value="SMUV_0000333001-mRNA-1"/>
    <property type="gene ID" value="SMUV_0000333001"/>
</dbReference>
<accession>A0A0N5AG93</accession>
<dbReference type="Proteomes" id="UP000046393">
    <property type="component" value="Unplaced"/>
</dbReference>
<protein>
    <submittedName>
        <fullName evidence="3">Transmembrane protein</fullName>
    </submittedName>
</protein>
<organism evidence="2 3">
    <name type="scientific">Syphacia muris</name>
    <dbReference type="NCBI Taxonomy" id="451379"/>
    <lineage>
        <taxon>Eukaryota</taxon>
        <taxon>Metazoa</taxon>
        <taxon>Ecdysozoa</taxon>
        <taxon>Nematoda</taxon>
        <taxon>Chromadorea</taxon>
        <taxon>Rhabditida</taxon>
        <taxon>Spirurina</taxon>
        <taxon>Oxyuridomorpha</taxon>
        <taxon>Oxyuroidea</taxon>
        <taxon>Oxyuridae</taxon>
        <taxon>Syphacia</taxon>
    </lineage>
</organism>
<keyword evidence="2" id="KW-1185">Reference proteome</keyword>
<reference evidence="3" key="1">
    <citation type="submission" date="2017-02" db="UniProtKB">
        <authorList>
            <consortium name="WormBaseParasite"/>
        </authorList>
    </citation>
    <scope>IDENTIFICATION</scope>
</reference>
<feature type="compositionally biased region" description="Basic residues" evidence="1">
    <location>
        <begin position="105"/>
        <end position="118"/>
    </location>
</feature>
<sequence length="226" mass="25976">MLVVRDRILRRVIYIAILIDCDCNELPLCCEVCAVLVVEDFCLFIVLVDFGIKEHIAIKNIFRLFCVGIALYGVNLLSNTFASIDEEKFRMGRFRVSRALARQQKKAEKKKSRSIAKGRKPDKSRDYIEKIEEATVSSENKNDDSNESHIINDVEMSQTPIVRQDKLQRQKLPLVISKKKSNLLARKKNSVVSARVLSKKKARKLLKDKKRKDRLVQARNTAMEVA</sequence>
<name>A0A0N5AG93_9BILA</name>
<evidence type="ECO:0000256" key="1">
    <source>
        <dbReference type="SAM" id="MobiDB-lite"/>
    </source>
</evidence>